<sequence>MDRWVKSENIKIHYLESGDYDRSLTPLVYVPGALNFAEQSTDLLGKLKLRKCITMSLRGRGKSDAPKRGYSFNDHVKDLHAVISDSKVKNYCLMAYSMGVPYAIKFASEQPNIKGLIICDYPAKYPLIPETWSDRILSRGYLNEERKHVVTGIQTESSHIDLYSELSLIKVPVLIIKGGTDGSLLKGMEIEKYKNNLKDINVIEIANSGHELWEPDINKFHQIITDYLRKLDSSS</sequence>
<protein>
    <submittedName>
        <fullName evidence="2">Alpha/beta hydrolase</fullName>
    </submittedName>
</protein>
<reference evidence="2" key="1">
    <citation type="submission" date="2023-07" db="EMBL/GenBank/DDBJ databases">
        <title>Murine gut Bacillus species.</title>
        <authorList>
            <person name="Gutman E."/>
            <person name="Hashuel R."/>
            <person name="Litvak Y."/>
        </authorList>
    </citation>
    <scope>NUCLEOTIDE SEQUENCE</scope>
    <source>
        <strain evidence="2">RU293</strain>
    </source>
</reference>
<feature type="domain" description="Serine aminopeptidase S33" evidence="1">
    <location>
        <begin position="53"/>
        <end position="119"/>
    </location>
</feature>
<dbReference type="Pfam" id="PF12146">
    <property type="entry name" value="Hydrolase_4"/>
    <property type="match status" value="1"/>
</dbReference>
<dbReference type="EMBL" id="JAUUTW010000031">
    <property type="protein sequence ID" value="MDP1453791.1"/>
    <property type="molecule type" value="Genomic_DNA"/>
</dbReference>
<gene>
    <name evidence="2" type="ORF">Q8G36_22840</name>
</gene>
<evidence type="ECO:0000259" key="1">
    <source>
        <dbReference type="Pfam" id="PF12146"/>
    </source>
</evidence>
<dbReference type="Gene3D" id="3.40.50.1820">
    <property type="entry name" value="alpha/beta hydrolase"/>
    <property type="match status" value="1"/>
</dbReference>
<dbReference type="InterPro" id="IPR050266">
    <property type="entry name" value="AB_hydrolase_sf"/>
</dbReference>
<evidence type="ECO:0000313" key="2">
    <source>
        <dbReference type="EMBL" id="MDP1453791.1"/>
    </source>
</evidence>
<dbReference type="InterPro" id="IPR029058">
    <property type="entry name" value="AB_hydrolase_fold"/>
</dbReference>
<evidence type="ECO:0000313" key="3">
    <source>
        <dbReference type="Proteomes" id="UP001178275"/>
    </source>
</evidence>
<dbReference type="RefSeq" id="WP_305161353.1">
    <property type="nucleotide sequence ID" value="NZ_JAUUTW010000031.1"/>
</dbReference>
<dbReference type="GO" id="GO:0016787">
    <property type="term" value="F:hydrolase activity"/>
    <property type="evidence" value="ECO:0007669"/>
    <property type="project" value="UniProtKB-KW"/>
</dbReference>
<dbReference type="InterPro" id="IPR022742">
    <property type="entry name" value="Hydrolase_4"/>
</dbReference>
<dbReference type="SUPFAM" id="SSF53474">
    <property type="entry name" value="alpha/beta-Hydrolases"/>
    <property type="match status" value="1"/>
</dbReference>
<accession>A0AA90SM08</accession>
<dbReference type="PANTHER" id="PTHR43798">
    <property type="entry name" value="MONOACYLGLYCEROL LIPASE"/>
    <property type="match status" value="1"/>
</dbReference>
<name>A0AA90SM08_9BACI</name>
<dbReference type="Proteomes" id="UP001178275">
    <property type="component" value="Unassembled WGS sequence"/>
</dbReference>
<dbReference type="AlphaFoldDB" id="A0AA90SM08"/>
<organism evidence="2 3">
    <name type="scientific">Peribacillus frigoritolerans</name>
    <dbReference type="NCBI Taxonomy" id="450367"/>
    <lineage>
        <taxon>Bacteria</taxon>
        <taxon>Bacillati</taxon>
        <taxon>Bacillota</taxon>
        <taxon>Bacilli</taxon>
        <taxon>Bacillales</taxon>
        <taxon>Bacillaceae</taxon>
        <taxon>Peribacillus</taxon>
    </lineage>
</organism>
<keyword evidence="2" id="KW-0378">Hydrolase</keyword>
<dbReference type="GO" id="GO:0016020">
    <property type="term" value="C:membrane"/>
    <property type="evidence" value="ECO:0007669"/>
    <property type="project" value="TreeGrafter"/>
</dbReference>
<dbReference type="PANTHER" id="PTHR43798:SF33">
    <property type="entry name" value="HYDROLASE, PUTATIVE (AFU_ORTHOLOGUE AFUA_2G14860)-RELATED"/>
    <property type="match status" value="1"/>
</dbReference>
<proteinExistence type="predicted"/>
<comment type="caution">
    <text evidence="2">The sequence shown here is derived from an EMBL/GenBank/DDBJ whole genome shotgun (WGS) entry which is preliminary data.</text>
</comment>